<name>A0A9Q1J090_SYNKA</name>
<organism evidence="2 3">
    <name type="scientific">Synaphobranchus kaupii</name>
    <name type="common">Kaup's arrowtooth eel</name>
    <dbReference type="NCBI Taxonomy" id="118154"/>
    <lineage>
        <taxon>Eukaryota</taxon>
        <taxon>Metazoa</taxon>
        <taxon>Chordata</taxon>
        <taxon>Craniata</taxon>
        <taxon>Vertebrata</taxon>
        <taxon>Euteleostomi</taxon>
        <taxon>Actinopterygii</taxon>
        <taxon>Neopterygii</taxon>
        <taxon>Teleostei</taxon>
        <taxon>Anguilliformes</taxon>
        <taxon>Synaphobranchidae</taxon>
        <taxon>Synaphobranchus</taxon>
    </lineage>
</organism>
<comment type="caution">
    <text evidence="2">The sequence shown here is derived from an EMBL/GenBank/DDBJ whole genome shotgun (WGS) entry which is preliminary data.</text>
</comment>
<dbReference type="EMBL" id="JAINUF010000005">
    <property type="protein sequence ID" value="KAJ8360090.1"/>
    <property type="molecule type" value="Genomic_DNA"/>
</dbReference>
<sequence>MEKPGVLGETVCTRQGPGRAWLDTSERGDHGLTVYTACTQRGALTALRPAPAPGATSVSYMTCSCSLTERLTDEVKPTKTGERRAYIRHDRTGAFHDLIPKFLSETLREIRYLFAFREQGCRLLPHTQVSRGTDGGERANANGSLHRHGNRREADLVHPEVWGARRRRSITAAA</sequence>
<evidence type="ECO:0000313" key="3">
    <source>
        <dbReference type="Proteomes" id="UP001152622"/>
    </source>
</evidence>
<gene>
    <name evidence="2" type="ORF">SKAU_G00166150</name>
</gene>
<reference evidence="2" key="1">
    <citation type="journal article" date="2023" name="Science">
        <title>Genome structures resolve the early diversification of teleost fishes.</title>
        <authorList>
            <person name="Parey E."/>
            <person name="Louis A."/>
            <person name="Montfort J."/>
            <person name="Bouchez O."/>
            <person name="Roques C."/>
            <person name="Iampietro C."/>
            <person name="Lluch J."/>
            <person name="Castinel A."/>
            <person name="Donnadieu C."/>
            <person name="Desvignes T."/>
            <person name="Floi Bucao C."/>
            <person name="Jouanno E."/>
            <person name="Wen M."/>
            <person name="Mejri S."/>
            <person name="Dirks R."/>
            <person name="Jansen H."/>
            <person name="Henkel C."/>
            <person name="Chen W.J."/>
            <person name="Zahm M."/>
            <person name="Cabau C."/>
            <person name="Klopp C."/>
            <person name="Thompson A.W."/>
            <person name="Robinson-Rechavi M."/>
            <person name="Braasch I."/>
            <person name="Lecointre G."/>
            <person name="Bobe J."/>
            <person name="Postlethwait J.H."/>
            <person name="Berthelot C."/>
            <person name="Roest Crollius H."/>
            <person name="Guiguen Y."/>
        </authorList>
    </citation>
    <scope>NUCLEOTIDE SEQUENCE</scope>
    <source>
        <strain evidence="2">WJC10195</strain>
    </source>
</reference>
<dbReference type="Proteomes" id="UP001152622">
    <property type="component" value="Chromosome 5"/>
</dbReference>
<evidence type="ECO:0000256" key="1">
    <source>
        <dbReference type="SAM" id="MobiDB-lite"/>
    </source>
</evidence>
<protein>
    <submittedName>
        <fullName evidence="2">Uncharacterized protein</fullName>
    </submittedName>
</protein>
<feature type="region of interest" description="Disordered" evidence="1">
    <location>
        <begin position="127"/>
        <end position="151"/>
    </location>
</feature>
<proteinExistence type="predicted"/>
<dbReference type="AlphaFoldDB" id="A0A9Q1J090"/>
<keyword evidence="3" id="KW-1185">Reference proteome</keyword>
<accession>A0A9Q1J090</accession>
<evidence type="ECO:0000313" key="2">
    <source>
        <dbReference type="EMBL" id="KAJ8360090.1"/>
    </source>
</evidence>